<reference evidence="6 7" key="1">
    <citation type="submission" date="2020-01" db="EMBL/GenBank/DDBJ databases">
        <title>Investigation of new actinobacteria for the biodesulphurisation of diesel fuel.</title>
        <authorList>
            <person name="Athi Narayanan S.M."/>
        </authorList>
    </citation>
    <scope>NUCLEOTIDE SEQUENCE [LARGE SCALE GENOMIC DNA]</scope>
    <source>
        <strain evidence="6 7">213E</strain>
    </source>
</reference>
<gene>
    <name evidence="6" type="ORF">GYA93_04640</name>
</gene>
<keyword evidence="7" id="KW-1185">Reference proteome</keyword>
<evidence type="ECO:0000256" key="2">
    <source>
        <dbReference type="ARBA" id="ARBA00023125"/>
    </source>
</evidence>
<keyword evidence="3" id="KW-0804">Transcription</keyword>
<sequence length="926" mass="97741">MNTSGSDVPTIIDDDAGPGVRRAGPMVGRRPELALFDGFVRAIRAGAAPVARVVGDPLIGVTTLVAECVARAHGTGITVLRASGVESETDIPLATLQELLLPVISAPVAPPTLQIALGLADGPRPTEDTVIADARALLAGLAATTGLLVVVDDHHLADPLSRTVIAACADIPATGILLGTHHPALDSPAPITTIRLAPLDDESAAELLRQRHPDIAGSVASQVIAWAAGNPTALDEIAASLSPRQRAGARDLPRILPISRRLRRIVHTTPPGPGAHAQGVPGTVADRDVLLVEFLRSLASPSHAGTDAARRSRVLADSLTWARCTGDEQDTLIRIASTGVPPEAAHELGDHLDGLRADLDADPTELILGLALLAETAVVAGQLDEGVALLREAATHEPTAARRARLIGRAVGIAAVTDVGFAAELMEQLRVDDPYFGRSLVAATGAGAVLAHGPRGDIDAAHRILRTALDRRPVAHHAGPQQAGPVVVDALRALRWATWLGGRPEQWEHYHAAVERLSPDSRHPLDEATVDGRIDLSRIDTLITRLADPSTSAIDVVLIGETASAVDHLAECRPAIEATSELATRLGLPMIKMWIDLQLSLDDLNRGEYGAVIAAHGGARRDAHDPTATPNILGWAADYHLGIAHARRGDVDVAIMIAESVAAWALPRRARTVAGCAEHVLAICASARDDHESAYTHLTAITSPGTCLEPSWWATSVDFEIVLAAVRTGRREVAGTHVEAMRRSGYPERSALARMLYLTSCALVSADADAHRLFAAALAVPGTERWSFDRARVQLLAGSALRRRHSVTRSRPLLADAATALTRIDAGPWADWARREWEATASTRRRTPPSGAVADVPAGGLTPRERHIAELAAEGLSNKDIAARLVMSPRTVGNHLHHVYAKLSVTSRLALRDALAQTSAPASSGE</sequence>
<evidence type="ECO:0000259" key="5">
    <source>
        <dbReference type="PROSITE" id="PS50043"/>
    </source>
</evidence>
<dbReference type="PROSITE" id="PS00622">
    <property type="entry name" value="HTH_LUXR_1"/>
    <property type="match status" value="1"/>
</dbReference>
<dbReference type="PANTHER" id="PTHR44688:SF16">
    <property type="entry name" value="DNA-BINDING TRANSCRIPTIONAL ACTIVATOR DEVR_DOSR"/>
    <property type="match status" value="1"/>
</dbReference>
<comment type="caution">
    <text evidence="6">The sequence shown here is derived from an EMBL/GenBank/DDBJ whole genome shotgun (WGS) entry which is preliminary data.</text>
</comment>
<dbReference type="PRINTS" id="PR00038">
    <property type="entry name" value="HTHLUXR"/>
</dbReference>
<dbReference type="Pfam" id="PF13191">
    <property type="entry name" value="AAA_16"/>
    <property type="match status" value="1"/>
</dbReference>
<dbReference type="SMART" id="SM00421">
    <property type="entry name" value="HTH_LUXR"/>
    <property type="match status" value="1"/>
</dbReference>
<dbReference type="PROSITE" id="PS50043">
    <property type="entry name" value="HTH_LUXR_2"/>
    <property type="match status" value="1"/>
</dbReference>
<dbReference type="Gene3D" id="1.10.10.10">
    <property type="entry name" value="Winged helix-like DNA-binding domain superfamily/Winged helix DNA-binding domain"/>
    <property type="match status" value="1"/>
</dbReference>
<organism evidence="6 7">
    <name type="scientific">Gordonia desulfuricans</name>
    <dbReference type="NCBI Taxonomy" id="89051"/>
    <lineage>
        <taxon>Bacteria</taxon>
        <taxon>Bacillati</taxon>
        <taxon>Actinomycetota</taxon>
        <taxon>Actinomycetes</taxon>
        <taxon>Mycobacteriales</taxon>
        <taxon>Gordoniaceae</taxon>
        <taxon>Gordonia</taxon>
    </lineage>
</organism>
<dbReference type="InterPro" id="IPR041664">
    <property type="entry name" value="AAA_16"/>
</dbReference>
<evidence type="ECO:0000256" key="4">
    <source>
        <dbReference type="SAM" id="MobiDB-lite"/>
    </source>
</evidence>
<dbReference type="GO" id="GO:0003677">
    <property type="term" value="F:DNA binding"/>
    <property type="evidence" value="ECO:0007669"/>
    <property type="project" value="UniProtKB-KW"/>
</dbReference>
<dbReference type="InterPro" id="IPR000792">
    <property type="entry name" value="Tscrpt_reg_LuxR_C"/>
</dbReference>
<protein>
    <submittedName>
        <fullName evidence="6">AAA family ATPase</fullName>
    </submittedName>
</protein>
<dbReference type="InterPro" id="IPR016032">
    <property type="entry name" value="Sig_transdc_resp-reg_C-effctor"/>
</dbReference>
<dbReference type="Proteomes" id="UP000466307">
    <property type="component" value="Unassembled WGS sequence"/>
</dbReference>
<feature type="region of interest" description="Disordered" evidence="4">
    <location>
        <begin position="839"/>
        <end position="859"/>
    </location>
</feature>
<evidence type="ECO:0000313" key="6">
    <source>
        <dbReference type="EMBL" id="NDK88867.1"/>
    </source>
</evidence>
<dbReference type="AlphaFoldDB" id="A0A7K3LMV9"/>
<evidence type="ECO:0000256" key="1">
    <source>
        <dbReference type="ARBA" id="ARBA00023015"/>
    </source>
</evidence>
<dbReference type="Pfam" id="PF00196">
    <property type="entry name" value="GerE"/>
    <property type="match status" value="1"/>
</dbReference>
<dbReference type="RefSeq" id="WP_157079382.1">
    <property type="nucleotide sequence ID" value="NZ_JAADZU010000009.1"/>
</dbReference>
<proteinExistence type="predicted"/>
<feature type="domain" description="HTH luxR-type" evidence="5">
    <location>
        <begin position="854"/>
        <end position="919"/>
    </location>
</feature>
<evidence type="ECO:0000256" key="3">
    <source>
        <dbReference type="ARBA" id="ARBA00023163"/>
    </source>
</evidence>
<dbReference type="InterPro" id="IPR036388">
    <property type="entry name" value="WH-like_DNA-bd_sf"/>
</dbReference>
<name>A0A7K3LMV9_9ACTN</name>
<dbReference type="CDD" id="cd06170">
    <property type="entry name" value="LuxR_C_like"/>
    <property type="match status" value="1"/>
</dbReference>
<keyword evidence="2" id="KW-0238">DNA-binding</keyword>
<evidence type="ECO:0000313" key="7">
    <source>
        <dbReference type="Proteomes" id="UP000466307"/>
    </source>
</evidence>
<dbReference type="PANTHER" id="PTHR44688">
    <property type="entry name" value="DNA-BINDING TRANSCRIPTIONAL ACTIVATOR DEVR_DOSR"/>
    <property type="match status" value="1"/>
</dbReference>
<dbReference type="SUPFAM" id="SSF46894">
    <property type="entry name" value="C-terminal effector domain of the bipartite response regulators"/>
    <property type="match status" value="1"/>
</dbReference>
<accession>A0A7K3LMV9</accession>
<keyword evidence="1" id="KW-0805">Transcription regulation</keyword>
<dbReference type="GO" id="GO:0006355">
    <property type="term" value="P:regulation of DNA-templated transcription"/>
    <property type="evidence" value="ECO:0007669"/>
    <property type="project" value="InterPro"/>
</dbReference>
<dbReference type="EMBL" id="JAADZU010000009">
    <property type="protein sequence ID" value="NDK88867.1"/>
    <property type="molecule type" value="Genomic_DNA"/>
</dbReference>